<organism evidence="11 12">
    <name type="scientific">Nocardioides humi</name>
    <dbReference type="NCBI Taxonomy" id="449461"/>
    <lineage>
        <taxon>Bacteria</taxon>
        <taxon>Bacillati</taxon>
        <taxon>Actinomycetota</taxon>
        <taxon>Actinomycetes</taxon>
        <taxon>Propionibacteriales</taxon>
        <taxon>Nocardioidaceae</taxon>
        <taxon>Nocardioides</taxon>
    </lineage>
</organism>
<evidence type="ECO:0000256" key="3">
    <source>
        <dbReference type="ARBA" id="ARBA00013237"/>
    </source>
</evidence>
<evidence type="ECO:0000256" key="5">
    <source>
        <dbReference type="ARBA" id="ARBA00022466"/>
    </source>
</evidence>
<dbReference type="InterPro" id="IPR053717">
    <property type="entry name" value="MerB_lyase_sf"/>
</dbReference>
<dbReference type="PRINTS" id="PR01699">
    <property type="entry name" value="ORGNOHGLYASE"/>
</dbReference>
<evidence type="ECO:0000256" key="2">
    <source>
        <dbReference type="ARBA" id="ARBA00009443"/>
    </source>
</evidence>
<dbReference type="GO" id="GO:0016829">
    <property type="term" value="F:lyase activity"/>
    <property type="evidence" value="ECO:0007669"/>
    <property type="project" value="UniProtKB-KW"/>
</dbReference>
<evidence type="ECO:0000256" key="7">
    <source>
        <dbReference type="ARBA" id="ARBA00023239"/>
    </source>
</evidence>
<dbReference type="NCBIfam" id="NF009710">
    <property type="entry name" value="PRK13239.1"/>
    <property type="match status" value="1"/>
</dbReference>
<keyword evidence="12" id="KW-1185">Reference proteome</keyword>
<comment type="similarity">
    <text evidence="2">Belongs to the MerB family.</text>
</comment>
<dbReference type="NCBIfam" id="NF033555">
    <property type="entry name" value="lyase_MerB"/>
    <property type="match status" value="1"/>
</dbReference>
<dbReference type="Pfam" id="PF03243">
    <property type="entry name" value="MerB"/>
    <property type="match status" value="1"/>
</dbReference>
<dbReference type="EC" id="4.99.1.2" evidence="3"/>
<sequence>MTALSQDLNDRLVSPNESGLDPALLVPLLRLLADGEPVAISDLARAAGRSVEATLAALAATPETEYDDEGHIVGQGLTLRPTRHRFTVDGEELYTWCALDTLIFPVVIDRAARIESTSPTSGGTVRVTATPTGVTAVEPATAVVSLVNPEDLTSIRSSFCNQVHYFTSAEDAQPWLNAHPGGEVLPVADAYRLATDLTATMLDRATAGTAPAPDATGKHHCC</sequence>
<dbReference type="EMBL" id="BAAAOR010000019">
    <property type="protein sequence ID" value="GAA1519523.1"/>
    <property type="molecule type" value="Genomic_DNA"/>
</dbReference>
<evidence type="ECO:0000256" key="6">
    <source>
        <dbReference type="ARBA" id="ARBA00022914"/>
    </source>
</evidence>
<evidence type="ECO:0000256" key="4">
    <source>
        <dbReference type="ARBA" id="ARBA00018180"/>
    </source>
</evidence>
<accession>A0ABN2AI36</accession>
<proteinExistence type="inferred from homology"/>
<dbReference type="InterPro" id="IPR024259">
    <property type="entry name" value="MerB_HTH_dom"/>
</dbReference>
<name>A0ABN2AI36_9ACTN</name>
<feature type="domain" description="Alkylmercury lyase helix-turn-helix" evidence="10">
    <location>
        <begin position="4"/>
        <end position="76"/>
    </location>
</feature>
<comment type="caution">
    <text evidence="11">The sequence shown here is derived from an EMBL/GenBank/DDBJ whole genome shotgun (WGS) entry which is preliminary data.</text>
</comment>
<protein>
    <recommendedName>
        <fullName evidence="4">Alkylmercury lyase</fullName>
        <ecNumber evidence="3">4.99.1.2</ecNumber>
    </recommendedName>
    <alternativeName>
        <fullName evidence="9">Organomercurial lyase</fullName>
    </alternativeName>
</protein>
<evidence type="ECO:0000256" key="8">
    <source>
        <dbReference type="ARBA" id="ARBA00025326"/>
    </source>
</evidence>
<evidence type="ECO:0000313" key="12">
    <source>
        <dbReference type="Proteomes" id="UP001500842"/>
    </source>
</evidence>
<dbReference type="InterPro" id="IPR004927">
    <property type="entry name" value="MerB"/>
</dbReference>
<dbReference type="RefSeq" id="WP_141003366.1">
    <property type="nucleotide sequence ID" value="NZ_BAAAOR010000019.1"/>
</dbReference>
<evidence type="ECO:0000256" key="1">
    <source>
        <dbReference type="ARBA" id="ARBA00000165"/>
    </source>
</evidence>
<gene>
    <name evidence="11" type="primary">merB</name>
    <name evidence="11" type="ORF">GCM10009788_24340</name>
</gene>
<keyword evidence="7 11" id="KW-0456">Lyase</keyword>
<dbReference type="Pfam" id="PF12324">
    <property type="entry name" value="HTH_15"/>
    <property type="match status" value="1"/>
</dbReference>
<keyword evidence="5" id="KW-0475">Mercuric resistance</keyword>
<dbReference type="Proteomes" id="UP001500842">
    <property type="component" value="Unassembled WGS sequence"/>
</dbReference>
<keyword evidence="6" id="KW-0476">Mercury</keyword>
<evidence type="ECO:0000313" key="11">
    <source>
        <dbReference type="EMBL" id="GAA1519523.1"/>
    </source>
</evidence>
<dbReference type="PIRSF" id="PIRSF001458">
    <property type="entry name" value="MerB"/>
    <property type="match status" value="1"/>
</dbReference>
<comment type="function">
    <text evidence="8">Cleaves the carbon-mercury bond of organomercurials such as phenylmercuric acetate. One product is Hg(2+), which is subsequently detoxified by the mercuric reductase.</text>
</comment>
<comment type="catalytic activity">
    <reaction evidence="1">
        <text>an alkylmercury + H(+) = an alkane + Hg(2+)</text>
        <dbReference type="Rhea" id="RHEA:18777"/>
        <dbReference type="ChEBI" id="CHEBI:15378"/>
        <dbReference type="ChEBI" id="CHEBI:16793"/>
        <dbReference type="ChEBI" id="CHEBI:18310"/>
        <dbReference type="ChEBI" id="CHEBI:83725"/>
        <dbReference type="EC" id="4.99.1.2"/>
    </reaction>
</comment>
<evidence type="ECO:0000256" key="9">
    <source>
        <dbReference type="ARBA" id="ARBA00031271"/>
    </source>
</evidence>
<dbReference type="SUPFAM" id="SSF160387">
    <property type="entry name" value="NosL/MerB-like"/>
    <property type="match status" value="1"/>
</dbReference>
<dbReference type="SUPFAM" id="SSF46785">
    <property type="entry name" value="Winged helix' DNA-binding domain"/>
    <property type="match status" value="1"/>
</dbReference>
<evidence type="ECO:0000259" key="10">
    <source>
        <dbReference type="Pfam" id="PF12324"/>
    </source>
</evidence>
<reference evidence="11 12" key="1">
    <citation type="journal article" date="2019" name="Int. J. Syst. Evol. Microbiol.">
        <title>The Global Catalogue of Microorganisms (GCM) 10K type strain sequencing project: providing services to taxonomists for standard genome sequencing and annotation.</title>
        <authorList>
            <consortium name="The Broad Institute Genomics Platform"/>
            <consortium name="The Broad Institute Genome Sequencing Center for Infectious Disease"/>
            <person name="Wu L."/>
            <person name="Ma J."/>
        </authorList>
    </citation>
    <scope>NUCLEOTIDE SEQUENCE [LARGE SCALE GENOMIC DNA]</scope>
    <source>
        <strain evidence="11 12">JCM 14942</strain>
    </source>
</reference>
<dbReference type="InterPro" id="IPR036390">
    <property type="entry name" value="WH_DNA-bd_sf"/>
</dbReference>
<dbReference type="Gene3D" id="3.30.450.410">
    <property type="match status" value="1"/>
</dbReference>